<dbReference type="KEGG" id="trz:GWP43_04830"/>
<keyword evidence="1" id="KW-0812">Transmembrane</keyword>
<keyword evidence="1" id="KW-1133">Transmembrane helix</keyword>
<feature type="transmembrane region" description="Helical" evidence="1">
    <location>
        <begin position="60"/>
        <end position="86"/>
    </location>
</feature>
<evidence type="ECO:0000256" key="1">
    <source>
        <dbReference type="SAM" id="Phobius"/>
    </source>
</evidence>
<evidence type="ECO:0000313" key="2">
    <source>
        <dbReference type="EMBL" id="QHX42887.1"/>
    </source>
</evidence>
<dbReference type="AlphaFoldDB" id="A0A6P1XZI2"/>
<dbReference type="RefSeq" id="WP_162663137.1">
    <property type="nucleotide sequence ID" value="NZ_CP048020.1"/>
</dbReference>
<organism evidence="2 3">
    <name type="scientific">Treponema vincentii</name>
    <dbReference type="NCBI Taxonomy" id="69710"/>
    <lineage>
        <taxon>Bacteria</taxon>
        <taxon>Pseudomonadati</taxon>
        <taxon>Spirochaetota</taxon>
        <taxon>Spirochaetia</taxon>
        <taxon>Spirochaetales</taxon>
        <taxon>Treponemataceae</taxon>
        <taxon>Treponema</taxon>
    </lineage>
</organism>
<dbReference type="Proteomes" id="UP000464374">
    <property type="component" value="Chromosome"/>
</dbReference>
<sequence>MKLLLLQTLNQLIFYIFFPFTIAGLILEFSLIPFICFEDKLDSFYRDEYWKVKKNKQKRIFLFLLWGFKNMIALIFFPITLIEFILMHLSQPFMDFQDTIECRCCIEVRKQWEEKQKKER</sequence>
<evidence type="ECO:0000313" key="3">
    <source>
        <dbReference type="Proteomes" id="UP000464374"/>
    </source>
</evidence>
<gene>
    <name evidence="2" type="ORF">GWP43_04830</name>
</gene>
<name>A0A6P1XZI2_9SPIR</name>
<proteinExistence type="predicted"/>
<dbReference type="EMBL" id="CP048020">
    <property type="protein sequence ID" value="QHX42887.1"/>
    <property type="molecule type" value="Genomic_DNA"/>
</dbReference>
<protein>
    <submittedName>
        <fullName evidence="2">Uncharacterized protein</fullName>
    </submittedName>
</protein>
<feature type="transmembrane region" description="Helical" evidence="1">
    <location>
        <begin position="12"/>
        <end position="37"/>
    </location>
</feature>
<accession>A0A6P1XZI2</accession>
<keyword evidence="1" id="KW-0472">Membrane</keyword>
<reference evidence="2 3" key="1">
    <citation type="submission" date="2020-01" db="EMBL/GenBank/DDBJ databases">
        <title>Complete genome sequence of a human oral phylogroup 1 Treponema sp. strain ATCC 700766, originally isolated from periodontitis dental plaque.</title>
        <authorList>
            <person name="Chan Y."/>
            <person name="Huo Y.-B."/>
            <person name="Yu X.-L."/>
            <person name="Zeng H."/>
            <person name="Leung W.-K."/>
            <person name="Watt R.M."/>
        </authorList>
    </citation>
    <scope>NUCLEOTIDE SEQUENCE [LARGE SCALE GENOMIC DNA]</scope>
    <source>
        <strain evidence="2 3">OMZ 804</strain>
    </source>
</reference>